<gene>
    <name evidence="2" type="ORF">ARC20_00890</name>
</gene>
<proteinExistence type="predicted"/>
<dbReference type="InterPro" id="IPR041667">
    <property type="entry name" value="Cupin_8"/>
</dbReference>
<feature type="domain" description="JmjC" evidence="1">
    <location>
        <begin position="101"/>
        <end position="272"/>
    </location>
</feature>
<sequence>MPVATKVREVHGLDPRALPEEVLTSTEPLLLRGLAKDWPLVRAGLESPRAAIDYLRRFARRDAQVAVLVAPPQVEGRYFYNDALSGFNFHTERPPLGAMLDAMERHLDDARPPSLYMGSTTVDTYLPGLRDENDLDLSAHDPLFSVWVGNRTRIAAHQDVPDNIACVAVGHRRFTVFPPDQLRNLYIGPLDLTPAGQPVSLVDFAAPDHARFSRFAEALAHAQVAELGPGDAIFIPSLWWHHVEGLDPFNVLLNYWWRRTPAYMDSPMNALMLALMSVRDLPDEQRAAWQEIFRHYVFEPDADTAGHIPEDARRTLAPMTPEVARELRARLLQRLNR</sequence>
<dbReference type="OrthoDB" id="479699at2"/>
<dbReference type="PROSITE" id="PS51184">
    <property type="entry name" value="JMJC"/>
    <property type="match status" value="1"/>
</dbReference>
<dbReference type="AlphaFoldDB" id="A0A0R0AGE9"/>
<dbReference type="Proteomes" id="UP000051802">
    <property type="component" value="Unassembled WGS sequence"/>
</dbReference>
<dbReference type="SMART" id="SM00558">
    <property type="entry name" value="JmjC"/>
    <property type="match status" value="1"/>
</dbReference>
<dbReference type="Pfam" id="PF13621">
    <property type="entry name" value="Cupin_8"/>
    <property type="match status" value="1"/>
</dbReference>
<evidence type="ECO:0000313" key="3">
    <source>
        <dbReference type="Proteomes" id="UP000051802"/>
    </source>
</evidence>
<keyword evidence="3" id="KW-1185">Reference proteome</keyword>
<dbReference type="PANTHER" id="PTHR12461:SF105">
    <property type="entry name" value="HYPOXIA-INDUCIBLE FACTOR 1-ALPHA INHIBITOR"/>
    <property type="match status" value="1"/>
</dbReference>
<reference evidence="2 3" key="1">
    <citation type="submission" date="2015-10" db="EMBL/GenBank/DDBJ databases">
        <title>Genome sequencing and analysis of members of genus Stenotrophomonas.</title>
        <authorList>
            <person name="Patil P.P."/>
            <person name="Midha S."/>
            <person name="Patil P.B."/>
        </authorList>
    </citation>
    <scope>NUCLEOTIDE SEQUENCE [LARGE SCALE GENOMIC DNA]</scope>
    <source>
        <strain evidence="2 3">JCM 16536</strain>
    </source>
</reference>
<dbReference type="STRING" id="676599.ARC20_00890"/>
<evidence type="ECO:0000313" key="2">
    <source>
        <dbReference type="EMBL" id="KRG43321.1"/>
    </source>
</evidence>
<dbReference type="PANTHER" id="PTHR12461">
    <property type="entry name" value="HYPOXIA-INDUCIBLE FACTOR 1 ALPHA INHIBITOR-RELATED"/>
    <property type="match status" value="1"/>
</dbReference>
<accession>A0A0R0AGE9</accession>
<dbReference type="SUPFAM" id="SSF51197">
    <property type="entry name" value="Clavaminate synthase-like"/>
    <property type="match status" value="1"/>
</dbReference>
<organism evidence="2 3">
    <name type="scientific">Stenotrophomonas panacihumi</name>
    <dbReference type="NCBI Taxonomy" id="676599"/>
    <lineage>
        <taxon>Bacteria</taxon>
        <taxon>Pseudomonadati</taxon>
        <taxon>Pseudomonadota</taxon>
        <taxon>Gammaproteobacteria</taxon>
        <taxon>Lysobacterales</taxon>
        <taxon>Lysobacteraceae</taxon>
        <taxon>Stenotrophomonas</taxon>
    </lineage>
</organism>
<dbReference type="EMBL" id="LLXU01000076">
    <property type="protein sequence ID" value="KRG43321.1"/>
    <property type="molecule type" value="Genomic_DNA"/>
</dbReference>
<evidence type="ECO:0000259" key="1">
    <source>
        <dbReference type="PROSITE" id="PS51184"/>
    </source>
</evidence>
<dbReference type="InterPro" id="IPR003347">
    <property type="entry name" value="JmjC_dom"/>
</dbReference>
<comment type="caution">
    <text evidence="2">The sequence shown here is derived from an EMBL/GenBank/DDBJ whole genome shotgun (WGS) entry which is preliminary data.</text>
</comment>
<name>A0A0R0AGE9_9GAMM</name>
<protein>
    <submittedName>
        <fullName evidence="2">Cupin</fullName>
    </submittedName>
</protein>
<dbReference type="Gene3D" id="2.60.120.650">
    <property type="entry name" value="Cupin"/>
    <property type="match status" value="1"/>
</dbReference>